<dbReference type="InterPro" id="IPR000780">
    <property type="entry name" value="CheR_MeTrfase"/>
</dbReference>
<dbReference type="EMBL" id="CP000360">
    <property type="protein sequence ID" value="ABF40531.1"/>
    <property type="molecule type" value="Genomic_DNA"/>
</dbReference>
<sequence>MAISLNEFDYLRELVLTHSAIAIESGKEYLAESRLAQLAYVEGQTSVNALLTNMRGKPFGTLHRKVLDAMTNNETWFFRDLHPFEMIKRKVLPELIVSRGTLRRLNIWSAASSSGQEAYSLAMMIEDEFPELRSWTVRILGTDISSAILNRARGGRYTQMEVNRGLPAPLLTRHFRREGLEWVIKDSIRSRVSFEAINLSNPWQAMATMDIIMLRNVLIYFEVPMKKQILARARNVLHPDGYLFLGSAESMMGLDDGFERVEYGKASCYRLRR</sequence>
<dbReference type="PANTHER" id="PTHR24422:SF21">
    <property type="entry name" value="CHEMOTAXIS PROTEIN METHYLTRANSFERASE 1"/>
    <property type="match status" value="1"/>
</dbReference>
<dbReference type="InterPro" id="IPR036804">
    <property type="entry name" value="CheR_N_sf"/>
</dbReference>
<feature type="domain" description="CheR-type methyltransferase" evidence="6">
    <location>
        <begin position="1"/>
        <end position="273"/>
    </location>
</feature>
<dbReference type="InterPro" id="IPR029063">
    <property type="entry name" value="SAM-dependent_MTases_sf"/>
</dbReference>
<evidence type="ECO:0000256" key="5">
    <source>
        <dbReference type="ARBA" id="ARBA00022691"/>
    </source>
</evidence>
<dbReference type="InterPro" id="IPR050903">
    <property type="entry name" value="Bact_Chemotaxis_MeTrfase"/>
</dbReference>
<organism evidence="7 8">
    <name type="scientific">Koribacter versatilis (strain Ellin345)</name>
    <dbReference type="NCBI Taxonomy" id="204669"/>
    <lineage>
        <taxon>Bacteria</taxon>
        <taxon>Pseudomonadati</taxon>
        <taxon>Acidobacteriota</taxon>
        <taxon>Terriglobia</taxon>
        <taxon>Terriglobales</taxon>
        <taxon>Candidatus Korobacteraceae</taxon>
        <taxon>Candidatus Korobacter</taxon>
    </lineage>
</organism>
<evidence type="ECO:0000256" key="2">
    <source>
        <dbReference type="ARBA" id="ARBA00012534"/>
    </source>
</evidence>
<dbReference type="AlphaFoldDB" id="Q1IRG9"/>
<dbReference type="PANTHER" id="PTHR24422">
    <property type="entry name" value="CHEMOTAXIS PROTEIN METHYLTRANSFERASE"/>
    <property type="match status" value="1"/>
</dbReference>
<dbReference type="Gene3D" id="1.10.155.10">
    <property type="entry name" value="Chemotaxis receptor methyltransferase CheR, N-terminal domain"/>
    <property type="match status" value="1"/>
</dbReference>
<dbReference type="SUPFAM" id="SSF53335">
    <property type="entry name" value="S-adenosyl-L-methionine-dependent methyltransferases"/>
    <property type="match status" value="1"/>
</dbReference>
<dbReference type="Gene3D" id="3.40.50.150">
    <property type="entry name" value="Vaccinia Virus protein VP39"/>
    <property type="match status" value="1"/>
</dbReference>
<keyword evidence="8" id="KW-1185">Reference proteome</keyword>
<dbReference type="PROSITE" id="PS50123">
    <property type="entry name" value="CHER"/>
    <property type="match status" value="1"/>
</dbReference>
<dbReference type="OrthoDB" id="9816309at2"/>
<dbReference type="KEGG" id="aba:Acid345_1529"/>
<evidence type="ECO:0000256" key="4">
    <source>
        <dbReference type="ARBA" id="ARBA00022679"/>
    </source>
</evidence>
<dbReference type="RefSeq" id="WP_011522333.1">
    <property type="nucleotide sequence ID" value="NC_008009.1"/>
</dbReference>
<dbReference type="PRINTS" id="PR00996">
    <property type="entry name" value="CHERMTFRASE"/>
</dbReference>
<evidence type="ECO:0000313" key="7">
    <source>
        <dbReference type="EMBL" id="ABF40531.1"/>
    </source>
</evidence>
<dbReference type="InterPro" id="IPR022642">
    <property type="entry name" value="CheR_C"/>
</dbReference>
<evidence type="ECO:0000256" key="1">
    <source>
        <dbReference type="ARBA" id="ARBA00001541"/>
    </source>
</evidence>
<evidence type="ECO:0000256" key="3">
    <source>
        <dbReference type="ARBA" id="ARBA00022603"/>
    </source>
</evidence>
<dbReference type="SMART" id="SM00138">
    <property type="entry name" value="MeTrc"/>
    <property type="match status" value="1"/>
</dbReference>
<dbReference type="STRING" id="204669.Acid345_1529"/>
<dbReference type="GO" id="GO:0032259">
    <property type="term" value="P:methylation"/>
    <property type="evidence" value="ECO:0007669"/>
    <property type="project" value="UniProtKB-KW"/>
</dbReference>
<keyword evidence="3 7" id="KW-0489">Methyltransferase</keyword>
<dbReference type="GO" id="GO:0008983">
    <property type="term" value="F:protein-glutamate O-methyltransferase activity"/>
    <property type="evidence" value="ECO:0007669"/>
    <property type="project" value="UniProtKB-EC"/>
</dbReference>
<evidence type="ECO:0000259" key="6">
    <source>
        <dbReference type="PROSITE" id="PS50123"/>
    </source>
</evidence>
<proteinExistence type="predicted"/>
<gene>
    <name evidence="7" type="ordered locus">Acid345_1529</name>
</gene>
<dbReference type="eggNOG" id="COG1352">
    <property type="taxonomic scope" value="Bacteria"/>
</dbReference>
<dbReference type="EC" id="2.1.1.80" evidence="2"/>
<dbReference type="SUPFAM" id="SSF47757">
    <property type="entry name" value="Chemotaxis receptor methyltransferase CheR, N-terminal domain"/>
    <property type="match status" value="1"/>
</dbReference>
<name>Q1IRG9_KORVE</name>
<dbReference type="Pfam" id="PF01739">
    <property type="entry name" value="CheR"/>
    <property type="match status" value="1"/>
</dbReference>
<keyword evidence="4" id="KW-0808">Transferase</keyword>
<protein>
    <recommendedName>
        <fullName evidence="2">protein-glutamate O-methyltransferase</fullName>
        <ecNumber evidence="2">2.1.1.80</ecNumber>
    </recommendedName>
</protein>
<dbReference type="HOGENOM" id="CLU_025854_0_2_0"/>
<comment type="catalytic activity">
    <reaction evidence="1">
        <text>L-glutamyl-[protein] + S-adenosyl-L-methionine = [protein]-L-glutamate 5-O-methyl ester + S-adenosyl-L-homocysteine</text>
        <dbReference type="Rhea" id="RHEA:24452"/>
        <dbReference type="Rhea" id="RHEA-COMP:10208"/>
        <dbReference type="Rhea" id="RHEA-COMP:10311"/>
        <dbReference type="ChEBI" id="CHEBI:29973"/>
        <dbReference type="ChEBI" id="CHEBI:57856"/>
        <dbReference type="ChEBI" id="CHEBI:59789"/>
        <dbReference type="ChEBI" id="CHEBI:82795"/>
        <dbReference type="EC" id="2.1.1.80"/>
    </reaction>
</comment>
<evidence type="ECO:0000313" key="8">
    <source>
        <dbReference type="Proteomes" id="UP000002432"/>
    </source>
</evidence>
<accession>Q1IRG9</accession>
<dbReference type="Proteomes" id="UP000002432">
    <property type="component" value="Chromosome"/>
</dbReference>
<reference evidence="7 8" key="1">
    <citation type="journal article" date="2009" name="Appl. Environ. Microbiol.">
        <title>Three genomes from the phylum Acidobacteria provide insight into the lifestyles of these microorganisms in soils.</title>
        <authorList>
            <person name="Ward N.L."/>
            <person name="Challacombe J.F."/>
            <person name="Janssen P.H."/>
            <person name="Henrissat B."/>
            <person name="Coutinho P.M."/>
            <person name="Wu M."/>
            <person name="Xie G."/>
            <person name="Haft D.H."/>
            <person name="Sait M."/>
            <person name="Badger J."/>
            <person name="Barabote R.D."/>
            <person name="Bradley B."/>
            <person name="Brettin T.S."/>
            <person name="Brinkac L.M."/>
            <person name="Bruce D."/>
            <person name="Creasy T."/>
            <person name="Daugherty S.C."/>
            <person name="Davidsen T.M."/>
            <person name="DeBoy R.T."/>
            <person name="Detter J.C."/>
            <person name="Dodson R.J."/>
            <person name="Durkin A.S."/>
            <person name="Ganapathy A."/>
            <person name="Gwinn-Giglio M."/>
            <person name="Han C.S."/>
            <person name="Khouri H."/>
            <person name="Kiss H."/>
            <person name="Kothari S.P."/>
            <person name="Madupu R."/>
            <person name="Nelson K.E."/>
            <person name="Nelson W.C."/>
            <person name="Paulsen I."/>
            <person name="Penn K."/>
            <person name="Ren Q."/>
            <person name="Rosovitz M.J."/>
            <person name="Selengut J.D."/>
            <person name="Shrivastava S."/>
            <person name="Sullivan S.A."/>
            <person name="Tapia R."/>
            <person name="Thompson L.S."/>
            <person name="Watkins K.L."/>
            <person name="Yang Q."/>
            <person name="Yu C."/>
            <person name="Zafar N."/>
            <person name="Zhou L."/>
            <person name="Kuske C.R."/>
        </authorList>
    </citation>
    <scope>NUCLEOTIDE SEQUENCE [LARGE SCALE GENOMIC DNA]</scope>
    <source>
        <strain evidence="7 8">Ellin345</strain>
    </source>
</reference>
<dbReference type="EnsemblBacteria" id="ABF40531">
    <property type="protein sequence ID" value="ABF40531"/>
    <property type="gene ID" value="Acid345_1529"/>
</dbReference>
<keyword evidence="5" id="KW-0949">S-adenosyl-L-methionine</keyword>